<gene>
    <name evidence="3" type="ORF">HF841_02200</name>
</gene>
<dbReference type="RefSeq" id="WP_168947084.1">
    <property type="nucleotide sequence ID" value="NZ_JABAGL010000002.1"/>
</dbReference>
<dbReference type="PROSITE" id="PS51257">
    <property type="entry name" value="PROKAR_LIPOPROTEIN"/>
    <property type="match status" value="1"/>
</dbReference>
<evidence type="ECO:0000313" key="4">
    <source>
        <dbReference type="Proteomes" id="UP000520291"/>
    </source>
</evidence>
<feature type="domain" description="DUF5627" evidence="2">
    <location>
        <begin position="200"/>
        <end position="332"/>
    </location>
</feature>
<accession>A0A7X9XGY2</accession>
<name>A0A7X9XGY2_9BACE</name>
<evidence type="ECO:0000313" key="3">
    <source>
        <dbReference type="EMBL" id="NME84844.1"/>
    </source>
</evidence>
<dbReference type="Proteomes" id="UP000520291">
    <property type="component" value="Unassembled WGS sequence"/>
</dbReference>
<dbReference type="Gene3D" id="2.40.128.420">
    <property type="match status" value="1"/>
</dbReference>
<organism evidence="3 4">
    <name type="scientific">Bacteroides eggerthii</name>
    <dbReference type="NCBI Taxonomy" id="28111"/>
    <lineage>
        <taxon>Bacteria</taxon>
        <taxon>Pseudomonadati</taxon>
        <taxon>Bacteroidota</taxon>
        <taxon>Bacteroidia</taxon>
        <taxon>Bacteroidales</taxon>
        <taxon>Bacteroidaceae</taxon>
        <taxon>Bacteroides</taxon>
    </lineage>
</organism>
<dbReference type="InterPro" id="IPR013728">
    <property type="entry name" value="BT_3987-like_N"/>
</dbReference>
<sequence length="344" mass="38106">MKNNLVYCGLASLFLTFTACESSHNEFPDFDYQTVYFANQYALRTVELGEDEFVDNSMDNEHKVSINAAWGGGYTNRNNVIIDYIVDESLCENLYFKGTETPLTLMPTSHYTLASEQINIPAGNIMGGVEVHLTDAFFADEKALEQNYVIPLRMTEVQGADSILEGKAAVGDPVLTNNGHWSVQPKNFILYAVKYVNPQHGEYLRRGVDKAVINGVSSDKVRHKQYVENDERVYVTTKSLKDNILSLSTEDAGGTLFNYDVRLSFADDGTCTVGSVSDDLTVSGTGKFVKDGEKNSLGGKDRDAIYLDYTVDFKGRNMQYATKDTLVLSTRGVQGGAAFEIEIK</sequence>
<evidence type="ECO:0000259" key="2">
    <source>
        <dbReference type="Pfam" id="PF18620"/>
    </source>
</evidence>
<dbReference type="Pfam" id="PF18620">
    <property type="entry name" value="DUF5627"/>
    <property type="match status" value="1"/>
</dbReference>
<evidence type="ECO:0000259" key="1">
    <source>
        <dbReference type="Pfam" id="PF08522"/>
    </source>
</evidence>
<dbReference type="AlphaFoldDB" id="A0A7X9XGY2"/>
<protein>
    <submittedName>
        <fullName evidence="3">DUF1735 domain-containing protein</fullName>
    </submittedName>
</protein>
<dbReference type="Pfam" id="PF08522">
    <property type="entry name" value="BT_3987-like_N"/>
    <property type="match status" value="1"/>
</dbReference>
<dbReference type="Gene3D" id="2.60.40.1740">
    <property type="entry name" value="hypothetical protein (bacova_03559)"/>
    <property type="match status" value="1"/>
</dbReference>
<reference evidence="3 4" key="1">
    <citation type="submission" date="2020-04" db="EMBL/GenBank/DDBJ databases">
        <authorList>
            <person name="Hitch T.C.A."/>
            <person name="Wylensek D."/>
            <person name="Clavel T."/>
        </authorList>
    </citation>
    <scope>NUCLEOTIDE SEQUENCE [LARGE SCALE GENOMIC DNA]</scope>
    <source>
        <strain evidence="3 4">WCA3-601-WT-5E</strain>
    </source>
</reference>
<proteinExistence type="predicted"/>
<feature type="domain" description="BT-3987-like N-terminal" evidence="1">
    <location>
        <begin position="33"/>
        <end position="160"/>
    </location>
</feature>
<dbReference type="InterPro" id="IPR040580">
    <property type="entry name" value="DUF5627"/>
</dbReference>
<comment type="caution">
    <text evidence="3">The sequence shown here is derived from an EMBL/GenBank/DDBJ whole genome shotgun (WGS) entry which is preliminary data.</text>
</comment>
<dbReference type="EMBL" id="JABAGL010000002">
    <property type="protein sequence ID" value="NME84844.1"/>
    <property type="molecule type" value="Genomic_DNA"/>
</dbReference>